<comment type="caution">
    <text evidence="1">The sequence shown here is derived from an EMBL/GenBank/DDBJ whole genome shotgun (WGS) entry which is preliminary data.</text>
</comment>
<dbReference type="Pfam" id="PF14013">
    <property type="entry name" value="MT0933_antitox"/>
    <property type="match status" value="1"/>
</dbReference>
<keyword evidence="2" id="KW-1185">Reference proteome</keyword>
<name>A0A939KK42_9MICC</name>
<reference evidence="1" key="1">
    <citation type="submission" date="2021-03" db="EMBL/GenBank/DDBJ databases">
        <title>A new species, PO-11, isolated from a karst cave deposit.</title>
        <authorList>
            <person name="Zhaoxiaoyong W."/>
        </authorList>
    </citation>
    <scope>NUCLEOTIDE SEQUENCE</scope>
    <source>
        <strain evidence="1">PO-11</strain>
    </source>
</reference>
<evidence type="ECO:0000313" key="1">
    <source>
        <dbReference type="EMBL" id="MBO1269337.1"/>
    </source>
</evidence>
<dbReference type="RefSeq" id="WP_207617195.1">
    <property type="nucleotide sequence ID" value="NZ_JAFNLL010000042.1"/>
</dbReference>
<accession>A0A939KK42</accession>
<dbReference type="EMBL" id="JAFNLL010000042">
    <property type="protein sequence ID" value="MBO1269337.1"/>
    <property type="molecule type" value="Genomic_DNA"/>
</dbReference>
<dbReference type="InterPro" id="IPR028037">
    <property type="entry name" value="Antitoxin_Rv0909/MT0933"/>
</dbReference>
<protein>
    <submittedName>
        <fullName evidence="1">Antitoxin</fullName>
    </submittedName>
</protein>
<gene>
    <name evidence="1" type="ORF">J1902_15415</name>
</gene>
<dbReference type="Proteomes" id="UP000664164">
    <property type="component" value="Unassembled WGS sequence"/>
</dbReference>
<evidence type="ECO:0000313" key="2">
    <source>
        <dbReference type="Proteomes" id="UP000664164"/>
    </source>
</evidence>
<proteinExistence type="predicted"/>
<dbReference type="AlphaFoldDB" id="A0A939KK42"/>
<sequence length="75" mass="7883">MPVGLFDDLKGKAQELIEGNEEAIKDGIERAGDFVDEKTGGKFADQVDAVQDAASDFVAKIDGDAEQAPAEGEAQ</sequence>
<organism evidence="1 2">
    <name type="scientific">Arthrobacter cavernae</name>
    <dbReference type="NCBI Taxonomy" id="2817681"/>
    <lineage>
        <taxon>Bacteria</taxon>
        <taxon>Bacillati</taxon>
        <taxon>Actinomycetota</taxon>
        <taxon>Actinomycetes</taxon>
        <taxon>Micrococcales</taxon>
        <taxon>Micrococcaceae</taxon>
        <taxon>Arthrobacter</taxon>
    </lineage>
</organism>